<comment type="caution">
    <text evidence="11">The sequence shown here is derived from an EMBL/GenBank/DDBJ whole genome shotgun (WGS) entry which is preliminary data.</text>
</comment>
<dbReference type="PANTHER" id="PTHR15427">
    <property type="entry name" value="EMILIN ELASTIN MICROFIBRIL INTERFACE-LOCATED PROTEIN ELASTIN MICROFIBRIL INTERFACER"/>
    <property type="match status" value="1"/>
</dbReference>
<protein>
    <submittedName>
        <fullName evidence="11">MMRN2 protein</fullName>
    </submittedName>
</protein>
<dbReference type="InterPro" id="IPR008983">
    <property type="entry name" value="Tumour_necrosis_fac-like_dom"/>
</dbReference>
<dbReference type="OrthoDB" id="8963519at2759"/>
<dbReference type="Gene3D" id="2.60.120.40">
    <property type="match status" value="1"/>
</dbReference>
<evidence type="ECO:0000259" key="10">
    <source>
        <dbReference type="PROSITE" id="PS51041"/>
    </source>
</evidence>
<feature type="non-terminal residue" evidence="11">
    <location>
        <position position="1"/>
    </location>
</feature>
<keyword evidence="4 6" id="KW-0175">Coiled coil</keyword>
<feature type="compositionally biased region" description="Polar residues" evidence="7">
    <location>
        <begin position="695"/>
        <end position="706"/>
    </location>
</feature>
<sequence>MLVKLLLICNTIGLAKLVKHSDHHGYHDGSVHKPRISETSAYPQRTPLSQEEEGYWEAERLREDTQDHPSSMVSSHQEEREDLEAASPQSRNGNWCSFTQSRLVTYIEACMKEKYIVNSQQPCLNGAPDCQKIMYRTAPKPIYQVKQKVLKSLQWKCCPGFIGKDCEQRDPNFILVPGNQTEGREEEEFSNHMSTSVDSREMLEVIQNHEALLDDLQSDIHQAVSNLGDLQRIFENNGTSMVLEVNQSNSDLQERLLQQVLFPHVENFLRKHFNPVWASFNRSLQNLSNMVRNLSHDVEANKKSIERFQESTVPKKEFQELGTKFESKVQENVVKVDQVKRDIENQLQKQQANIHYNLTMIKADTDTKLKKFHKIQQSHFLALNNSIANMKQEQNSLENKFETLKKNFTELSSHRGPQDENTQLTIRQINDILAGHGKQLKELYMESDVAFQNIAVLERWFKELKKNISKYRPEDITITLTEKSLIMEENNAAMERQLSELNYTLSNLRENYSDLLRYMEECNCQRATSDTDVLEEDLKNITYSLEGTQLKDMKHLESVFRDLLRNEIEELSLAFPSIYQSLNLRQEENRQLQSQVMAFSEDIGFLKNNDEEIHRHIKYLNSSFSSLLEDAMRHEAALEALLGEEFMEVFFEEDSSILISSVFQLQESLRHISDKLQEQNVTLESLIKRFHLSERGQQNNHDTPTSPKHPKEETQTSSTLDEVSSQRTIVEHMEPNYEAAKDDSLDSSAYNDIMTLKNDIKHLSLAIKRHESRNDMNLCCNHTIANVIEPLNISVEILSADLVTIKQKLDEHLLIFKQLFGSNEELVASNVSLDVTKIQSMLTRKVRRQQKGQDKQRDKKKPEKHRGSMHTISGRNTVQREFLEKDSLVAFHVGFSEGKDKEKTLRFNETYLNYGNSYFPEHGYFKAPHKGVYLFVISVEFSSGPALGQLSFSRGYKRTLSSSQRKTPNGNTMTTFAMAEMEKGEKVCFELLQGSVVKRSPPGTTMGGFLIFKT</sequence>
<gene>
    <name evidence="11" type="primary">Mmrn2</name>
    <name evidence="11" type="ORF">CORCRI_R08744</name>
</gene>
<keyword evidence="5" id="KW-1015">Disulfide bond</keyword>
<evidence type="ECO:0000313" key="12">
    <source>
        <dbReference type="Proteomes" id="UP000621168"/>
    </source>
</evidence>
<feature type="signal peptide" evidence="8">
    <location>
        <begin position="1"/>
        <end position="15"/>
    </location>
</feature>
<feature type="compositionally biased region" description="Polar residues" evidence="7">
    <location>
        <begin position="37"/>
        <end position="49"/>
    </location>
</feature>
<name>A0A851LSH2_CORCR</name>
<dbReference type="PANTHER" id="PTHR15427:SF6">
    <property type="entry name" value="MULTIMERIN-2"/>
    <property type="match status" value="1"/>
</dbReference>
<evidence type="ECO:0000256" key="5">
    <source>
        <dbReference type="ARBA" id="ARBA00023157"/>
    </source>
</evidence>
<feature type="compositionally biased region" description="Basic and acidic residues" evidence="7">
    <location>
        <begin position="57"/>
        <end position="67"/>
    </location>
</feature>
<dbReference type="Pfam" id="PF07546">
    <property type="entry name" value="EMI"/>
    <property type="match status" value="1"/>
</dbReference>
<evidence type="ECO:0000256" key="1">
    <source>
        <dbReference type="ARBA" id="ARBA00004613"/>
    </source>
</evidence>
<feature type="domain" description="C1q" evidence="9">
    <location>
        <begin position="884"/>
        <end position="1014"/>
    </location>
</feature>
<evidence type="ECO:0000256" key="7">
    <source>
        <dbReference type="SAM" id="MobiDB-lite"/>
    </source>
</evidence>
<dbReference type="PROSITE" id="PS50871">
    <property type="entry name" value="C1Q"/>
    <property type="match status" value="1"/>
</dbReference>
<evidence type="ECO:0000256" key="3">
    <source>
        <dbReference type="ARBA" id="ARBA00022729"/>
    </source>
</evidence>
<dbReference type="Proteomes" id="UP000621168">
    <property type="component" value="Unassembled WGS sequence"/>
</dbReference>
<evidence type="ECO:0000256" key="6">
    <source>
        <dbReference type="SAM" id="Coils"/>
    </source>
</evidence>
<dbReference type="Pfam" id="PF00386">
    <property type="entry name" value="C1q"/>
    <property type="match status" value="1"/>
</dbReference>
<comment type="subcellular location">
    <subcellularLocation>
        <location evidence="1">Secreted</location>
    </subcellularLocation>
</comment>
<dbReference type="GO" id="GO:0090051">
    <property type="term" value="P:negative regulation of cell migration involved in sprouting angiogenesis"/>
    <property type="evidence" value="ECO:0007669"/>
    <property type="project" value="TreeGrafter"/>
</dbReference>
<feature type="coiled-coil region" evidence="6">
    <location>
        <begin position="380"/>
        <end position="407"/>
    </location>
</feature>
<feature type="compositionally biased region" description="Basic and acidic residues" evidence="7">
    <location>
        <begin position="851"/>
        <end position="861"/>
    </location>
</feature>
<feature type="region of interest" description="Disordered" evidence="7">
    <location>
        <begin position="844"/>
        <end position="876"/>
    </location>
</feature>
<evidence type="ECO:0000259" key="9">
    <source>
        <dbReference type="PROSITE" id="PS50871"/>
    </source>
</evidence>
<evidence type="ECO:0000313" key="11">
    <source>
        <dbReference type="EMBL" id="NXC19941.1"/>
    </source>
</evidence>
<evidence type="ECO:0000256" key="8">
    <source>
        <dbReference type="SAM" id="SignalP"/>
    </source>
</evidence>
<proteinExistence type="predicted"/>
<dbReference type="PROSITE" id="PS51041">
    <property type="entry name" value="EMI"/>
    <property type="match status" value="1"/>
</dbReference>
<feature type="compositionally biased region" description="Polar residues" evidence="7">
    <location>
        <begin position="715"/>
        <end position="726"/>
    </location>
</feature>
<feature type="region of interest" description="Disordered" evidence="7">
    <location>
        <begin position="692"/>
        <end position="726"/>
    </location>
</feature>
<accession>A0A851LSH2</accession>
<keyword evidence="12" id="KW-1185">Reference proteome</keyword>
<keyword evidence="2" id="KW-0964">Secreted</keyword>
<evidence type="ECO:0000256" key="2">
    <source>
        <dbReference type="ARBA" id="ARBA00022525"/>
    </source>
</evidence>
<reference evidence="11" key="1">
    <citation type="submission" date="2019-09" db="EMBL/GenBank/DDBJ databases">
        <title>Bird 10,000 Genomes (B10K) Project - Family phase.</title>
        <authorList>
            <person name="Zhang G."/>
        </authorList>
    </citation>
    <scope>NUCLEOTIDE SEQUENCE</scope>
    <source>
        <strain evidence="11">B10K-CU-031-40</strain>
    </source>
</reference>
<feature type="coiled-coil region" evidence="6">
    <location>
        <begin position="199"/>
        <end position="226"/>
    </location>
</feature>
<dbReference type="InterPro" id="IPR001073">
    <property type="entry name" value="C1q_dom"/>
</dbReference>
<dbReference type="InterPro" id="IPR011489">
    <property type="entry name" value="EMI_domain"/>
</dbReference>
<dbReference type="GO" id="GO:0030948">
    <property type="term" value="P:negative regulation of vascular endothelial growth factor receptor signaling pathway"/>
    <property type="evidence" value="ECO:0007669"/>
    <property type="project" value="TreeGrafter"/>
</dbReference>
<organism evidence="11 12">
    <name type="scientific">Corythaeola cristata</name>
    <name type="common">Great blue turaco</name>
    <dbReference type="NCBI Taxonomy" id="103954"/>
    <lineage>
        <taxon>Eukaryota</taxon>
        <taxon>Metazoa</taxon>
        <taxon>Chordata</taxon>
        <taxon>Craniata</taxon>
        <taxon>Vertebrata</taxon>
        <taxon>Euteleostomi</taxon>
        <taxon>Archelosauria</taxon>
        <taxon>Archosauria</taxon>
        <taxon>Dinosauria</taxon>
        <taxon>Saurischia</taxon>
        <taxon>Theropoda</taxon>
        <taxon>Coelurosauria</taxon>
        <taxon>Aves</taxon>
        <taxon>Neognathae</taxon>
        <taxon>Neoaves</taxon>
        <taxon>Otidimorphae</taxon>
        <taxon>Musophagiformes</taxon>
        <taxon>Musophagidae</taxon>
        <taxon>Corythaeola</taxon>
    </lineage>
</organism>
<feature type="non-terminal residue" evidence="11">
    <location>
        <position position="1014"/>
    </location>
</feature>
<dbReference type="GO" id="GO:0005576">
    <property type="term" value="C:extracellular region"/>
    <property type="evidence" value="ECO:0007669"/>
    <property type="project" value="UniProtKB-SubCell"/>
</dbReference>
<keyword evidence="3 8" id="KW-0732">Signal</keyword>
<feature type="chain" id="PRO_5032466643" evidence="8">
    <location>
        <begin position="16"/>
        <end position="1014"/>
    </location>
</feature>
<dbReference type="AlphaFoldDB" id="A0A851LSH2"/>
<dbReference type="SUPFAM" id="SSF49842">
    <property type="entry name" value="TNF-like"/>
    <property type="match status" value="1"/>
</dbReference>
<dbReference type="EMBL" id="WBMX01005654">
    <property type="protein sequence ID" value="NXC19941.1"/>
    <property type="molecule type" value="Genomic_DNA"/>
</dbReference>
<dbReference type="SMART" id="SM00110">
    <property type="entry name" value="C1Q"/>
    <property type="match status" value="1"/>
</dbReference>
<dbReference type="InterPro" id="IPR050392">
    <property type="entry name" value="Collagen/C1q_domain"/>
</dbReference>
<feature type="region of interest" description="Disordered" evidence="7">
    <location>
        <begin position="26"/>
        <end position="91"/>
    </location>
</feature>
<evidence type="ECO:0000256" key="4">
    <source>
        <dbReference type="ARBA" id="ARBA00023054"/>
    </source>
</evidence>
<feature type="domain" description="EMI" evidence="10">
    <location>
        <begin position="92"/>
        <end position="168"/>
    </location>
</feature>